<dbReference type="GO" id="GO:0046839">
    <property type="term" value="P:phospholipid dephosphorylation"/>
    <property type="evidence" value="ECO:0007669"/>
    <property type="project" value="TreeGrafter"/>
</dbReference>
<dbReference type="InterPro" id="IPR036938">
    <property type="entry name" value="PAP2/HPO_sf"/>
</dbReference>
<dbReference type="GO" id="GO:0005886">
    <property type="term" value="C:plasma membrane"/>
    <property type="evidence" value="ECO:0007669"/>
    <property type="project" value="TreeGrafter"/>
</dbReference>
<dbReference type="InterPro" id="IPR000326">
    <property type="entry name" value="PAP2/HPO"/>
</dbReference>
<evidence type="ECO:0000313" key="9">
    <source>
        <dbReference type="RefSeq" id="XP_026548724.1"/>
    </source>
</evidence>
<evidence type="ECO:0000313" key="8">
    <source>
        <dbReference type="RefSeq" id="XP_026548722.1"/>
    </source>
</evidence>
<dbReference type="KEGG" id="nss:113430493"/>
<evidence type="ECO:0000256" key="3">
    <source>
        <dbReference type="ARBA" id="ARBA00022692"/>
    </source>
</evidence>
<feature type="non-terminal residue" evidence="9">
    <location>
        <position position="133"/>
    </location>
</feature>
<dbReference type="GeneID" id="113430494"/>
<evidence type="ECO:0000256" key="4">
    <source>
        <dbReference type="ARBA" id="ARBA00022989"/>
    </source>
</evidence>
<evidence type="ECO:0000256" key="1">
    <source>
        <dbReference type="ARBA" id="ARBA00004141"/>
    </source>
</evidence>
<dbReference type="AlphaFoldDB" id="A0A6J1W8F6"/>
<proteinExistence type="inferred from homology"/>
<dbReference type="InterPro" id="IPR043216">
    <property type="entry name" value="PAP-like"/>
</dbReference>
<sequence>GGGLNGCPRGNLPSHCFSPQISVGEAYLVYTERLYSRSQFNNYLAALYKVIGTFLFGSAVSQSLTDLAKYTIGRLRPNFLAVCDPDWTKVNCSVYIQVEDVCQGNSRSITESRLSFYSGHSSFGMYCMMFLAV</sequence>
<keyword evidence="3" id="KW-0812">Transmembrane</keyword>
<evidence type="ECO:0000313" key="7">
    <source>
        <dbReference type="Proteomes" id="UP000504612"/>
    </source>
</evidence>
<dbReference type="RefSeq" id="XP_026548722.1">
    <property type="nucleotide sequence ID" value="XM_026692937.1"/>
</dbReference>
<evidence type="ECO:0000256" key="2">
    <source>
        <dbReference type="ARBA" id="ARBA00008816"/>
    </source>
</evidence>
<evidence type="ECO:0000259" key="6">
    <source>
        <dbReference type="Pfam" id="PF01569"/>
    </source>
</evidence>
<dbReference type="GO" id="GO:0007165">
    <property type="term" value="P:signal transduction"/>
    <property type="evidence" value="ECO:0007669"/>
    <property type="project" value="TreeGrafter"/>
</dbReference>
<comment type="similarity">
    <text evidence="2">Belongs to the PA-phosphatase related phosphoesterase family.</text>
</comment>
<dbReference type="PANTHER" id="PTHR10165">
    <property type="entry name" value="LIPID PHOSPHATE PHOSPHATASE"/>
    <property type="match status" value="1"/>
</dbReference>
<dbReference type="Proteomes" id="UP000504612">
    <property type="component" value="Unplaced"/>
</dbReference>
<dbReference type="KEGG" id="nss:113430494"/>
<comment type="subcellular location">
    <subcellularLocation>
        <location evidence="1">Membrane</location>
        <topology evidence="1">Multi-pass membrane protein</topology>
    </subcellularLocation>
</comment>
<keyword evidence="5" id="KW-0472">Membrane</keyword>
<dbReference type="SUPFAM" id="SSF48317">
    <property type="entry name" value="Acid phosphatase/Vanadium-dependent haloperoxidase"/>
    <property type="match status" value="1"/>
</dbReference>
<protein>
    <submittedName>
        <fullName evidence="8 9">Phospholipid phosphatase 2-like</fullName>
    </submittedName>
</protein>
<dbReference type="RefSeq" id="XP_026548724.1">
    <property type="nucleotide sequence ID" value="XM_026692939.1"/>
</dbReference>
<organism evidence="7 9">
    <name type="scientific">Notechis scutatus</name>
    <name type="common">mainland tiger snake</name>
    <dbReference type="NCBI Taxonomy" id="8663"/>
    <lineage>
        <taxon>Eukaryota</taxon>
        <taxon>Metazoa</taxon>
        <taxon>Chordata</taxon>
        <taxon>Craniata</taxon>
        <taxon>Vertebrata</taxon>
        <taxon>Euteleostomi</taxon>
        <taxon>Lepidosauria</taxon>
        <taxon>Squamata</taxon>
        <taxon>Bifurcata</taxon>
        <taxon>Unidentata</taxon>
        <taxon>Episquamata</taxon>
        <taxon>Toxicofera</taxon>
        <taxon>Serpentes</taxon>
        <taxon>Colubroidea</taxon>
        <taxon>Elapidae</taxon>
        <taxon>Hydrophiinae</taxon>
        <taxon>Notechis</taxon>
    </lineage>
</organism>
<accession>A0A6J1W8F6</accession>
<reference evidence="8 9" key="1">
    <citation type="submission" date="2025-04" db="UniProtKB">
        <authorList>
            <consortium name="RefSeq"/>
        </authorList>
    </citation>
    <scope>IDENTIFICATION</scope>
</reference>
<feature type="non-terminal residue" evidence="9">
    <location>
        <position position="1"/>
    </location>
</feature>
<dbReference type="Gene3D" id="1.20.144.10">
    <property type="entry name" value="Phosphatidic acid phosphatase type 2/haloperoxidase"/>
    <property type="match status" value="1"/>
</dbReference>
<dbReference type="GO" id="GO:0006644">
    <property type="term" value="P:phospholipid metabolic process"/>
    <property type="evidence" value="ECO:0007669"/>
    <property type="project" value="InterPro"/>
</dbReference>
<gene>
    <name evidence="9" type="primary">LOC113430494</name>
    <name evidence="8" type="synonym">LOC113430493</name>
</gene>
<name>A0A6J1W8F6_9SAUR</name>
<keyword evidence="4" id="KW-1133">Transmembrane helix</keyword>
<keyword evidence="7" id="KW-1185">Reference proteome</keyword>
<dbReference type="GO" id="GO:0008195">
    <property type="term" value="F:phosphatidate phosphatase activity"/>
    <property type="evidence" value="ECO:0007669"/>
    <property type="project" value="TreeGrafter"/>
</dbReference>
<feature type="domain" description="Phosphatidic acid phosphatase type 2/haloperoxidase" evidence="6">
    <location>
        <begin position="54"/>
        <end position="132"/>
    </location>
</feature>
<dbReference type="Pfam" id="PF01569">
    <property type="entry name" value="PAP2"/>
    <property type="match status" value="1"/>
</dbReference>
<dbReference type="PANTHER" id="PTHR10165:SF25">
    <property type="entry name" value="PHOSPHOLIPID PHOSPHATASE 2"/>
    <property type="match status" value="1"/>
</dbReference>
<evidence type="ECO:0000256" key="5">
    <source>
        <dbReference type="ARBA" id="ARBA00023136"/>
    </source>
</evidence>